<dbReference type="RefSeq" id="WP_198112115.1">
    <property type="nucleotide sequence ID" value="NZ_JAEDAK010000011.1"/>
</dbReference>
<proteinExistence type="predicted"/>
<dbReference type="EMBL" id="JAEDAK010000011">
    <property type="protein sequence ID" value="MBH9578345.1"/>
    <property type="molecule type" value="Genomic_DNA"/>
</dbReference>
<dbReference type="CDD" id="cd00130">
    <property type="entry name" value="PAS"/>
    <property type="match status" value="1"/>
</dbReference>
<evidence type="ECO:0000259" key="3">
    <source>
        <dbReference type="PROSITE" id="PS50883"/>
    </source>
</evidence>
<dbReference type="InterPro" id="IPR000700">
    <property type="entry name" value="PAS-assoc_C"/>
</dbReference>
<protein>
    <submittedName>
        <fullName evidence="5">EAL domain-containing protein</fullName>
    </submittedName>
</protein>
<dbReference type="InterPro" id="IPR029787">
    <property type="entry name" value="Nucleotide_cyclase"/>
</dbReference>
<dbReference type="InterPro" id="IPR035919">
    <property type="entry name" value="EAL_sf"/>
</dbReference>
<organism evidence="5 6">
    <name type="scientific">Inhella proteolytica</name>
    <dbReference type="NCBI Taxonomy" id="2795029"/>
    <lineage>
        <taxon>Bacteria</taxon>
        <taxon>Pseudomonadati</taxon>
        <taxon>Pseudomonadota</taxon>
        <taxon>Betaproteobacteria</taxon>
        <taxon>Burkholderiales</taxon>
        <taxon>Sphaerotilaceae</taxon>
        <taxon>Inhella</taxon>
    </lineage>
</organism>
<gene>
    <name evidence="5" type="ORF">I7X39_15750</name>
</gene>
<dbReference type="Gene3D" id="3.30.70.270">
    <property type="match status" value="1"/>
</dbReference>
<dbReference type="PROSITE" id="PS50112">
    <property type="entry name" value="PAS"/>
    <property type="match status" value="1"/>
</dbReference>
<dbReference type="InterPro" id="IPR000160">
    <property type="entry name" value="GGDEF_dom"/>
</dbReference>
<dbReference type="SMART" id="SM00091">
    <property type="entry name" value="PAS"/>
    <property type="match status" value="1"/>
</dbReference>
<dbReference type="Gene3D" id="3.20.20.450">
    <property type="entry name" value="EAL domain"/>
    <property type="match status" value="1"/>
</dbReference>
<dbReference type="InterPro" id="IPR052155">
    <property type="entry name" value="Biofilm_reg_signaling"/>
</dbReference>
<dbReference type="SMART" id="SM00267">
    <property type="entry name" value="GGDEF"/>
    <property type="match status" value="1"/>
</dbReference>
<accession>A0A931NJ73</accession>
<name>A0A931NJ73_9BURK</name>
<feature type="domain" description="GGDEF" evidence="4">
    <location>
        <begin position="247"/>
        <end position="381"/>
    </location>
</feature>
<sequence>MSWIWLPGLLLALLLLGALRRLRQARRLRLRMGGSLDELEAQIAELSRAEFESHVPLAEEPPPDSLMGRLLDTQRRLHRLESERRETVQRLQLAAGVFTHAREGIMITDASGLIVDVNEAFTRVTGYSRDELMGRSPRLLDSGRHPPEYYQRLWQDLQQQGQWQGEIWDRRKGGELFASLETISAVRNEQGQITHYISLMTDITALKEQAQRLEHIAHYDALTALPNRVLLADRLKHAMAMAPRHAGRIAIAYLDLDGFKEVNDEHGHDAGDRLLVELSTRMRQVLREGDTLARLGGDEFVVVLLDLPDEPTCDALLTRMLREIAQPFALDGASVQVSGSLGVTFYPQAEDVDADQLLRQADQAMYQAKVSGKNRYHVFDIEEAAQVRGQLESVESLRLALERREFILHYQPKVNLRTGKVIGAEALVRWQHPQRGLLAPGQFLPLIEDHPLICDLGHWVIEAALQQMSDWREQGLHLPVSVNVAARQLQQSDFVARVLAAIARHPGLYPQDLQLEVLETSALEDLVGVSRTMVEGRGGGLVFALDDFGTGYSSLTYLKRLPVAQLKIDQSFVRDMLDDADDLAILDGVIGLAAAFRREVIAEGVESTEHGAVLLQLGCELAQGYGIARPMPAAELPRWVDQWNPPLEWQGLQMVSRENLPLLRVYMDHRACVRAVARYLQGQREQAPQPLAATRLAEWLHSPTLDTPRIDALRQRHAEVLRQAEWLLQARERGEILTTAQLGPFLAAEAALGRALRAQLQSR</sequence>
<dbReference type="NCBIfam" id="TIGR00254">
    <property type="entry name" value="GGDEF"/>
    <property type="match status" value="1"/>
</dbReference>
<comment type="caution">
    <text evidence="5">The sequence shown here is derived from an EMBL/GenBank/DDBJ whole genome shotgun (WGS) entry which is preliminary data.</text>
</comment>
<dbReference type="SMART" id="SM00052">
    <property type="entry name" value="EAL"/>
    <property type="match status" value="1"/>
</dbReference>
<keyword evidence="6" id="KW-1185">Reference proteome</keyword>
<dbReference type="CDD" id="cd01949">
    <property type="entry name" value="GGDEF"/>
    <property type="match status" value="1"/>
</dbReference>
<dbReference type="InterPro" id="IPR043128">
    <property type="entry name" value="Rev_trsase/Diguanyl_cyclase"/>
</dbReference>
<dbReference type="SUPFAM" id="SSF141868">
    <property type="entry name" value="EAL domain-like"/>
    <property type="match status" value="1"/>
</dbReference>
<dbReference type="Pfam" id="PF00563">
    <property type="entry name" value="EAL"/>
    <property type="match status" value="1"/>
</dbReference>
<feature type="domain" description="EAL" evidence="3">
    <location>
        <begin position="390"/>
        <end position="644"/>
    </location>
</feature>
<dbReference type="AlphaFoldDB" id="A0A931NJ73"/>
<dbReference type="CDD" id="cd01948">
    <property type="entry name" value="EAL"/>
    <property type="match status" value="1"/>
</dbReference>
<evidence type="ECO:0000259" key="1">
    <source>
        <dbReference type="PROSITE" id="PS50112"/>
    </source>
</evidence>
<feature type="domain" description="PAC" evidence="2">
    <location>
        <begin position="163"/>
        <end position="215"/>
    </location>
</feature>
<dbReference type="PANTHER" id="PTHR44757">
    <property type="entry name" value="DIGUANYLATE CYCLASE DGCP"/>
    <property type="match status" value="1"/>
</dbReference>
<dbReference type="PANTHER" id="PTHR44757:SF2">
    <property type="entry name" value="BIOFILM ARCHITECTURE MAINTENANCE PROTEIN MBAA"/>
    <property type="match status" value="1"/>
</dbReference>
<evidence type="ECO:0000313" key="6">
    <source>
        <dbReference type="Proteomes" id="UP000613266"/>
    </source>
</evidence>
<dbReference type="NCBIfam" id="TIGR00229">
    <property type="entry name" value="sensory_box"/>
    <property type="match status" value="1"/>
</dbReference>
<dbReference type="Pfam" id="PF13426">
    <property type="entry name" value="PAS_9"/>
    <property type="match status" value="1"/>
</dbReference>
<dbReference type="GO" id="GO:0003824">
    <property type="term" value="F:catalytic activity"/>
    <property type="evidence" value="ECO:0007669"/>
    <property type="project" value="UniProtKB-ARBA"/>
</dbReference>
<dbReference type="InterPro" id="IPR035965">
    <property type="entry name" value="PAS-like_dom_sf"/>
</dbReference>
<dbReference type="Proteomes" id="UP000613266">
    <property type="component" value="Unassembled WGS sequence"/>
</dbReference>
<dbReference type="PROSITE" id="PS50887">
    <property type="entry name" value="GGDEF"/>
    <property type="match status" value="1"/>
</dbReference>
<evidence type="ECO:0000259" key="2">
    <source>
        <dbReference type="PROSITE" id="PS50113"/>
    </source>
</evidence>
<dbReference type="PROSITE" id="PS50113">
    <property type="entry name" value="PAC"/>
    <property type="match status" value="1"/>
</dbReference>
<dbReference type="PROSITE" id="PS50883">
    <property type="entry name" value="EAL"/>
    <property type="match status" value="1"/>
</dbReference>
<dbReference type="Gene3D" id="3.30.450.20">
    <property type="entry name" value="PAS domain"/>
    <property type="match status" value="1"/>
</dbReference>
<dbReference type="InterPro" id="IPR001610">
    <property type="entry name" value="PAC"/>
</dbReference>
<reference evidence="5" key="1">
    <citation type="submission" date="2020-12" db="EMBL/GenBank/DDBJ databases">
        <title>The genome sequence of Inhella sp. 1Y17.</title>
        <authorList>
            <person name="Liu Y."/>
        </authorList>
    </citation>
    <scope>NUCLEOTIDE SEQUENCE</scope>
    <source>
        <strain evidence="5">1Y17</strain>
    </source>
</reference>
<evidence type="ECO:0000313" key="5">
    <source>
        <dbReference type="EMBL" id="MBH9578345.1"/>
    </source>
</evidence>
<dbReference type="SUPFAM" id="SSF55073">
    <property type="entry name" value="Nucleotide cyclase"/>
    <property type="match status" value="1"/>
</dbReference>
<dbReference type="InterPro" id="IPR001633">
    <property type="entry name" value="EAL_dom"/>
</dbReference>
<dbReference type="InterPro" id="IPR000014">
    <property type="entry name" value="PAS"/>
</dbReference>
<feature type="domain" description="PAS" evidence="1">
    <location>
        <begin position="97"/>
        <end position="136"/>
    </location>
</feature>
<evidence type="ECO:0000259" key="4">
    <source>
        <dbReference type="PROSITE" id="PS50887"/>
    </source>
</evidence>
<dbReference type="FunFam" id="3.30.70.270:FF:000001">
    <property type="entry name" value="Diguanylate cyclase domain protein"/>
    <property type="match status" value="1"/>
</dbReference>
<dbReference type="Pfam" id="PF00990">
    <property type="entry name" value="GGDEF"/>
    <property type="match status" value="1"/>
</dbReference>
<dbReference type="SMART" id="SM00086">
    <property type="entry name" value="PAC"/>
    <property type="match status" value="1"/>
</dbReference>
<dbReference type="SUPFAM" id="SSF55785">
    <property type="entry name" value="PYP-like sensor domain (PAS domain)"/>
    <property type="match status" value="1"/>
</dbReference>